<dbReference type="PANTHER" id="PTHR33221:SF15">
    <property type="entry name" value="HTH-TYPE TRANSCRIPTIONAL REGULATOR YWGB-RELATED"/>
    <property type="match status" value="1"/>
</dbReference>
<reference evidence="2" key="1">
    <citation type="journal article" date="2019" name="Int. J. Syst. Evol. Microbiol.">
        <title>The Global Catalogue of Microorganisms (GCM) 10K type strain sequencing project: providing services to taxonomists for standard genome sequencing and annotation.</title>
        <authorList>
            <consortium name="The Broad Institute Genomics Platform"/>
            <consortium name="The Broad Institute Genome Sequencing Center for Infectious Disease"/>
            <person name="Wu L."/>
            <person name="Ma J."/>
        </authorList>
    </citation>
    <scope>NUCLEOTIDE SEQUENCE [LARGE SCALE GENOMIC DNA]</scope>
    <source>
        <strain evidence="2">CCUG 57263</strain>
    </source>
</reference>
<dbReference type="Pfam" id="PF02082">
    <property type="entry name" value="Rrf2"/>
    <property type="match status" value="1"/>
</dbReference>
<dbReference type="PROSITE" id="PS51197">
    <property type="entry name" value="HTH_RRF2_2"/>
    <property type="match status" value="1"/>
</dbReference>
<accession>A0ABW3DEQ6</accession>
<dbReference type="EMBL" id="JBHTIU010000094">
    <property type="protein sequence ID" value="MFD0871932.1"/>
    <property type="molecule type" value="Genomic_DNA"/>
</dbReference>
<dbReference type="InterPro" id="IPR036388">
    <property type="entry name" value="WH-like_DNA-bd_sf"/>
</dbReference>
<dbReference type="InterPro" id="IPR036390">
    <property type="entry name" value="WH_DNA-bd_sf"/>
</dbReference>
<dbReference type="InterPro" id="IPR000944">
    <property type="entry name" value="Tscrpt_reg_Rrf2"/>
</dbReference>
<dbReference type="Gene3D" id="1.10.10.10">
    <property type="entry name" value="Winged helix-like DNA-binding domain superfamily/Winged helix DNA-binding domain"/>
    <property type="match status" value="1"/>
</dbReference>
<evidence type="ECO:0000313" key="2">
    <source>
        <dbReference type="Proteomes" id="UP001597120"/>
    </source>
</evidence>
<gene>
    <name evidence="1" type="ORF">ACFQ03_22645</name>
</gene>
<proteinExistence type="predicted"/>
<sequence length="139" mass="15428">MFSNSQFAVAVHMLVFIARGQFDQVTSEEMAESVNTNPVVIRRILCRLARGNLVISQPGALGGTKLSRPADQITLLDVYYVIEGCEAYCLHKSQPSETCVVGRNMLPVLEGIMQEAEAAVKEKLSRYTIEDVLRQVLKL</sequence>
<dbReference type="RefSeq" id="WP_379291165.1">
    <property type="nucleotide sequence ID" value="NZ_JBHTIU010000094.1"/>
</dbReference>
<name>A0ABW3DEQ6_9BACL</name>
<dbReference type="Proteomes" id="UP001597120">
    <property type="component" value="Unassembled WGS sequence"/>
</dbReference>
<dbReference type="SUPFAM" id="SSF46785">
    <property type="entry name" value="Winged helix' DNA-binding domain"/>
    <property type="match status" value="1"/>
</dbReference>
<dbReference type="PANTHER" id="PTHR33221">
    <property type="entry name" value="WINGED HELIX-TURN-HELIX TRANSCRIPTIONAL REGULATOR, RRF2 FAMILY"/>
    <property type="match status" value="1"/>
</dbReference>
<keyword evidence="2" id="KW-1185">Reference proteome</keyword>
<organism evidence="1 2">
    <name type="scientific">Paenibacillus residui</name>
    <dbReference type="NCBI Taxonomy" id="629724"/>
    <lineage>
        <taxon>Bacteria</taxon>
        <taxon>Bacillati</taxon>
        <taxon>Bacillota</taxon>
        <taxon>Bacilli</taxon>
        <taxon>Bacillales</taxon>
        <taxon>Paenibacillaceae</taxon>
        <taxon>Paenibacillus</taxon>
    </lineage>
</organism>
<comment type="caution">
    <text evidence="1">The sequence shown here is derived from an EMBL/GenBank/DDBJ whole genome shotgun (WGS) entry which is preliminary data.</text>
</comment>
<protein>
    <submittedName>
        <fullName evidence="1">Rrf2 family transcriptional regulator</fullName>
    </submittedName>
</protein>
<evidence type="ECO:0000313" key="1">
    <source>
        <dbReference type="EMBL" id="MFD0871932.1"/>
    </source>
</evidence>